<evidence type="ECO:0000256" key="1">
    <source>
        <dbReference type="ARBA" id="ARBA00004123"/>
    </source>
</evidence>
<dbReference type="Pfam" id="PF11035">
    <property type="entry name" value="SNAPC2"/>
    <property type="match status" value="1"/>
</dbReference>
<proteinExistence type="predicted"/>
<accession>A0ABM3MIE4</accession>
<dbReference type="InterPro" id="IPR021281">
    <property type="entry name" value="SNAPC2"/>
</dbReference>
<dbReference type="RefSeq" id="XP_052751160.1">
    <property type="nucleotide sequence ID" value="XM_052895200.1"/>
</dbReference>
<organism evidence="2 3">
    <name type="scientific">Galleria mellonella</name>
    <name type="common">Greater wax moth</name>
    <dbReference type="NCBI Taxonomy" id="7137"/>
    <lineage>
        <taxon>Eukaryota</taxon>
        <taxon>Metazoa</taxon>
        <taxon>Ecdysozoa</taxon>
        <taxon>Arthropoda</taxon>
        <taxon>Hexapoda</taxon>
        <taxon>Insecta</taxon>
        <taxon>Pterygota</taxon>
        <taxon>Neoptera</taxon>
        <taxon>Endopterygota</taxon>
        <taxon>Lepidoptera</taxon>
        <taxon>Glossata</taxon>
        <taxon>Ditrysia</taxon>
        <taxon>Pyraloidea</taxon>
        <taxon>Pyralidae</taxon>
        <taxon>Galleriinae</taxon>
        <taxon>Galleria</taxon>
    </lineage>
</organism>
<gene>
    <name evidence="3" type="primary">LOC113511673</name>
</gene>
<reference evidence="3" key="1">
    <citation type="submission" date="2025-08" db="UniProtKB">
        <authorList>
            <consortium name="RefSeq"/>
        </authorList>
    </citation>
    <scope>IDENTIFICATION</scope>
    <source>
        <tissue evidence="3">Whole larvae</tissue>
    </source>
</reference>
<protein>
    <submittedName>
        <fullName evidence="3">Uncharacterized protein LOC113511673</fullName>
    </submittedName>
</protein>
<dbReference type="Gene3D" id="1.10.10.60">
    <property type="entry name" value="Homeodomain-like"/>
    <property type="match status" value="1"/>
</dbReference>
<evidence type="ECO:0000313" key="3">
    <source>
        <dbReference type="RefSeq" id="XP_052751160.1"/>
    </source>
</evidence>
<dbReference type="InterPro" id="IPR009057">
    <property type="entry name" value="Homeodomain-like_sf"/>
</dbReference>
<dbReference type="GeneID" id="113511673"/>
<dbReference type="InterPro" id="IPR001005">
    <property type="entry name" value="SANT/Myb"/>
</dbReference>
<dbReference type="SUPFAM" id="SSF46689">
    <property type="entry name" value="Homeodomain-like"/>
    <property type="match status" value="1"/>
</dbReference>
<sequence>MASEQDSTYNHSAPEGWTKREKFILLQSLKMHSSHNLEEILLNLPTKTTEEVQSAIAYYKQKALSRPRISTKNKKPKTDRYAKSRIPLNTWAKLLSDKFNFKDLETETATALRIIAEFETIPPAMQTEDIDFRQVYHLLANALEGKSLDEDKRLAAVIEKCLLETAIISKSFIRKCTLTNIMENINLQGEVNIVPRPTHIDVGSLIRHLASQKAYNPLNISDAYLKASK</sequence>
<name>A0ABM3MIE4_GALME</name>
<comment type="subcellular location">
    <subcellularLocation>
        <location evidence="1">Nucleus</location>
    </subcellularLocation>
</comment>
<dbReference type="CDD" id="cd00167">
    <property type="entry name" value="SANT"/>
    <property type="match status" value="1"/>
</dbReference>
<evidence type="ECO:0000313" key="2">
    <source>
        <dbReference type="Proteomes" id="UP001652740"/>
    </source>
</evidence>
<dbReference type="Proteomes" id="UP001652740">
    <property type="component" value="Unplaced"/>
</dbReference>
<keyword evidence="2" id="KW-1185">Reference proteome</keyword>